<organism evidence="5 6">
    <name type="scientific">Diatraea saccharalis</name>
    <name type="common">sugarcane borer</name>
    <dbReference type="NCBI Taxonomy" id="40085"/>
    <lineage>
        <taxon>Eukaryota</taxon>
        <taxon>Metazoa</taxon>
        <taxon>Ecdysozoa</taxon>
        <taxon>Arthropoda</taxon>
        <taxon>Hexapoda</taxon>
        <taxon>Insecta</taxon>
        <taxon>Pterygota</taxon>
        <taxon>Neoptera</taxon>
        <taxon>Endopterygota</taxon>
        <taxon>Lepidoptera</taxon>
        <taxon>Glossata</taxon>
        <taxon>Ditrysia</taxon>
        <taxon>Pyraloidea</taxon>
        <taxon>Crambidae</taxon>
        <taxon>Crambinae</taxon>
        <taxon>Diatraea</taxon>
    </lineage>
</organism>
<sequence length="642" mass="69045">MWIVLLLLTLSKFIVGEPPWWNTAVYYRILLDSFKDADSDGLGDLNGATKQISYVRALGADAVIMSPLSVKSTDCSKPGVIDLAEIDVRYGTLNTLNAFLEKVNKLELKVVISLPLQTISTASECFNSSADKIVGYEDRIVWQDGTGNDIPPLQNGIDDWIWHENRAAYYGVRDNEAILNLCSEAVAAALASAQCAWLRRGFSGVLLNPDYEYDQNCAWKLVQKMAAEAIICARSSNLEIPVILVESSLDAENASKYYGDGGVGANSVLSTALTFPTKQSSPGLALSIHATLLYTPRDSFPTWTTSMPYESRITTRYGGDSVDAINLLALMLPGAAVIQQGDELGVADTILEWASSNATCWPSRLLPSSAPFPWSDAANGGFTSGEPWLPLAPNYRYANAKSEFVNDNSHAGVLKVAAAMRKSPAMGPHVEIKRLGDAIAVLRWGGHGSLLLVANLGKMPSEEKLSAFFGLPNEISVAASSASSSFPVRAQVAVDKSFKLTPGETLLLAGGPRHCGGPGPVDKIANKLSEGWQKINKYFSMLAKNELLKRYLQNLLFSAWLSVAASNAVSRAGSALALMSGGAGVRSPARRGLSARPTPAIDRARAHACAPCTDATTRVAAIQNTMGTIENHFFENFINLYQ</sequence>
<evidence type="ECO:0000259" key="4">
    <source>
        <dbReference type="SMART" id="SM00642"/>
    </source>
</evidence>
<dbReference type="GO" id="GO:0004558">
    <property type="term" value="F:alpha-1,4-glucosidase activity"/>
    <property type="evidence" value="ECO:0007669"/>
    <property type="project" value="UniProtKB-EC"/>
</dbReference>
<dbReference type="InterPro" id="IPR045857">
    <property type="entry name" value="O16G_dom_2"/>
</dbReference>
<dbReference type="OrthoDB" id="1740265at2759"/>
<dbReference type="SMART" id="SM00642">
    <property type="entry name" value="Aamy"/>
    <property type="match status" value="1"/>
</dbReference>
<dbReference type="EC" id="3.2.1.20" evidence="2"/>
<comment type="catalytic activity">
    <reaction evidence="1">
        <text>Hydrolysis of terminal, non-reducing (1-&gt;4)-linked alpha-D-glucose residues with release of alpha-D-glucose.</text>
        <dbReference type="EC" id="3.2.1.20"/>
    </reaction>
</comment>
<feature type="domain" description="Glycosyl hydrolase family 13 catalytic" evidence="4">
    <location>
        <begin position="28"/>
        <end position="364"/>
    </location>
</feature>
<dbReference type="Pfam" id="PF00128">
    <property type="entry name" value="Alpha-amylase"/>
    <property type="match status" value="2"/>
</dbReference>
<reference evidence="5" key="2">
    <citation type="submission" date="2022-10" db="EMBL/GenBank/DDBJ databases">
        <authorList>
            <consortium name="ENA_rothamsted_submissions"/>
            <consortium name="culmorum"/>
            <person name="King R."/>
        </authorList>
    </citation>
    <scope>NUCLEOTIDE SEQUENCE</scope>
</reference>
<protein>
    <recommendedName>
        <fullName evidence="2">alpha-glucosidase</fullName>
        <ecNumber evidence="2">3.2.1.20</ecNumber>
    </recommendedName>
</protein>
<keyword evidence="6" id="KW-1185">Reference proteome</keyword>
<dbReference type="EMBL" id="OU893343">
    <property type="protein sequence ID" value="CAG9784742.1"/>
    <property type="molecule type" value="Genomic_DNA"/>
</dbReference>
<keyword evidence="3" id="KW-0732">Signal</keyword>
<dbReference type="SUPFAM" id="SSF51445">
    <property type="entry name" value="(Trans)glycosidases"/>
    <property type="match status" value="1"/>
</dbReference>
<feature type="signal peptide" evidence="3">
    <location>
        <begin position="1"/>
        <end position="16"/>
    </location>
</feature>
<dbReference type="GO" id="GO:0005975">
    <property type="term" value="P:carbohydrate metabolic process"/>
    <property type="evidence" value="ECO:0007669"/>
    <property type="project" value="InterPro"/>
</dbReference>
<evidence type="ECO:0000313" key="5">
    <source>
        <dbReference type="EMBL" id="CAG9784742.1"/>
    </source>
</evidence>
<accession>A0A9N9QWP8</accession>
<dbReference type="PANTHER" id="PTHR10357">
    <property type="entry name" value="ALPHA-AMYLASE FAMILY MEMBER"/>
    <property type="match status" value="1"/>
</dbReference>
<dbReference type="InterPro" id="IPR006047">
    <property type="entry name" value="GH13_cat_dom"/>
</dbReference>
<dbReference type="Proteomes" id="UP001153714">
    <property type="component" value="Chromosome 12"/>
</dbReference>
<evidence type="ECO:0000256" key="3">
    <source>
        <dbReference type="SAM" id="SignalP"/>
    </source>
</evidence>
<evidence type="ECO:0000256" key="1">
    <source>
        <dbReference type="ARBA" id="ARBA00001657"/>
    </source>
</evidence>
<gene>
    <name evidence="5" type="ORF">DIATSA_LOCUS2816</name>
</gene>
<dbReference type="PANTHER" id="PTHR10357:SF179">
    <property type="entry name" value="NEUTRAL AND BASIC AMINO ACID TRANSPORT PROTEIN RBAT"/>
    <property type="match status" value="1"/>
</dbReference>
<feature type="chain" id="PRO_5040236559" description="alpha-glucosidase" evidence="3">
    <location>
        <begin position="17"/>
        <end position="642"/>
    </location>
</feature>
<dbReference type="InterPro" id="IPR017853">
    <property type="entry name" value="GH"/>
</dbReference>
<name>A0A9N9QWP8_9NEOP</name>
<dbReference type="Gene3D" id="3.20.20.80">
    <property type="entry name" value="Glycosidases"/>
    <property type="match status" value="1"/>
</dbReference>
<proteinExistence type="predicted"/>
<dbReference type="AlphaFoldDB" id="A0A9N9QWP8"/>
<reference evidence="5" key="1">
    <citation type="submission" date="2021-12" db="EMBL/GenBank/DDBJ databases">
        <authorList>
            <person name="King R."/>
        </authorList>
    </citation>
    <scope>NUCLEOTIDE SEQUENCE</scope>
</reference>
<evidence type="ECO:0000313" key="6">
    <source>
        <dbReference type="Proteomes" id="UP001153714"/>
    </source>
</evidence>
<evidence type="ECO:0000256" key="2">
    <source>
        <dbReference type="ARBA" id="ARBA00012741"/>
    </source>
</evidence>
<dbReference type="Gene3D" id="3.90.400.10">
    <property type="entry name" value="Oligo-1,6-glucosidase, Domain 2"/>
    <property type="match status" value="1"/>
</dbReference>